<gene>
    <name evidence="2" type="ORF">RCZ15_20570</name>
    <name evidence="3" type="ORF">RCZ16_19670</name>
</gene>
<accession>A0AAV5AWZ4</accession>
<evidence type="ECO:0000256" key="1">
    <source>
        <dbReference type="SAM" id="Coils"/>
    </source>
</evidence>
<proteinExistence type="predicted"/>
<evidence type="ECO:0000313" key="5">
    <source>
        <dbReference type="Proteomes" id="UP001208692"/>
    </source>
</evidence>
<dbReference type="AlphaFoldDB" id="A0AAV5AWZ4"/>
<dbReference type="Proteomes" id="UP001207736">
    <property type="component" value="Unassembled WGS sequence"/>
</dbReference>
<evidence type="ECO:0000313" key="3">
    <source>
        <dbReference type="EMBL" id="GJM53651.1"/>
    </source>
</evidence>
<feature type="coiled-coil region" evidence="1">
    <location>
        <begin position="22"/>
        <end position="81"/>
    </location>
</feature>
<protein>
    <submittedName>
        <fullName evidence="2">Uncharacterized protein</fullName>
    </submittedName>
</protein>
<evidence type="ECO:0000313" key="4">
    <source>
        <dbReference type="Proteomes" id="UP001207736"/>
    </source>
</evidence>
<dbReference type="Proteomes" id="UP001208692">
    <property type="component" value="Unassembled WGS sequence"/>
</dbReference>
<dbReference type="EMBL" id="BQKA01000037">
    <property type="protein sequence ID" value="GJM51084.1"/>
    <property type="molecule type" value="Genomic_DNA"/>
</dbReference>
<sequence>MKHWIEFTHNKSHRAKRLGKLVNALDFEILEAERNLAMYQAQKQRTEAEILQELAKHYPTPEALENAVQEAKNKAEQFNTEPVKYHIPKK</sequence>
<dbReference type="EMBL" id="BQKB01000044">
    <property type="protein sequence ID" value="GJM53651.1"/>
    <property type="molecule type" value="Genomic_DNA"/>
</dbReference>
<organism evidence="2 4">
    <name type="scientific">Capnocytophaga catalasegens</name>
    <dbReference type="NCBI Taxonomy" id="1004260"/>
    <lineage>
        <taxon>Bacteria</taxon>
        <taxon>Pseudomonadati</taxon>
        <taxon>Bacteroidota</taxon>
        <taxon>Flavobacteriia</taxon>
        <taxon>Flavobacteriales</taxon>
        <taxon>Flavobacteriaceae</taxon>
        <taxon>Capnocytophaga</taxon>
    </lineage>
</organism>
<keyword evidence="5" id="KW-1185">Reference proteome</keyword>
<comment type="caution">
    <text evidence="2">The sequence shown here is derived from an EMBL/GenBank/DDBJ whole genome shotgun (WGS) entry which is preliminary data.</text>
</comment>
<evidence type="ECO:0000313" key="2">
    <source>
        <dbReference type="EMBL" id="GJM51084.1"/>
    </source>
</evidence>
<dbReference type="RefSeq" id="WP_264847306.1">
    <property type="nucleotide sequence ID" value="NZ_BPMA01000049.1"/>
</dbReference>
<name>A0AAV5AWZ4_9FLAO</name>
<keyword evidence="1" id="KW-0175">Coiled coil</keyword>
<reference evidence="2 5" key="1">
    <citation type="submission" date="2021-11" db="EMBL/GenBank/DDBJ databases">
        <title>Draft genome sequence of Capnocytophaga sp. strain KC07075 isolated from cat oral cavity.</title>
        <authorList>
            <person name="Suzuki M."/>
            <person name="Imaoka K."/>
            <person name="Kimura M."/>
            <person name="Morikawa S."/>
            <person name="Maeda K."/>
        </authorList>
    </citation>
    <scope>NUCLEOTIDE SEQUENCE</scope>
    <source>
        <strain evidence="2">KC07075</strain>
        <strain evidence="3 5">KC07079</strain>
    </source>
</reference>